<feature type="region of interest" description="Disordered" evidence="3">
    <location>
        <begin position="253"/>
        <end position="282"/>
    </location>
</feature>
<feature type="coiled-coil region" evidence="2">
    <location>
        <begin position="160"/>
        <end position="250"/>
    </location>
</feature>
<dbReference type="AlphaFoldDB" id="A0A6B3TQ24"/>
<evidence type="ECO:0000313" key="7">
    <source>
        <dbReference type="Proteomes" id="UP000481621"/>
    </source>
</evidence>
<sequence length="375" mass="41799">MQKWLKRITLAVLVLIMCVSGTIVTYAETDDLQSQLQEKENLLEQQMKEKQSVHQEIQQIKQELESIYNEIEQNKKEMAVTQAKIDEVNKLIQQKREEIVILEDKILGRKEVMKKRAVALQHNSNVGLIINIFFESDSISEFIQRASAASTLMDADKEILIAQKEDLQQIEEDKKEIDKQEQLLKEQQATLANQQAKLDQNLQKREESLTAMQTKYDQIVQQMAIAEQEKKEITSKMEAIKAEAMKAEAMKAKVAQSTAPAPATASKSAPAPTKESSSAPKGRELYVTATAYSHEESGSITALGYNIKANPNMKLIAVDPRVIPLGSKVWVEGYGTAIAGDTGGAIKGHKIDVLMPNKASALAWGRKTVKVIILN</sequence>
<dbReference type="RefSeq" id="WP_163250717.1">
    <property type="nucleotide sequence ID" value="NZ_JAAIUV010000005.1"/>
</dbReference>
<dbReference type="EMBL" id="JAAIUV010000005">
    <property type="protein sequence ID" value="NEX78201.1"/>
    <property type="molecule type" value="Genomic_DNA"/>
</dbReference>
<evidence type="ECO:0000313" key="6">
    <source>
        <dbReference type="EMBL" id="NEX78201.1"/>
    </source>
</evidence>
<dbReference type="Gene3D" id="6.10.250.3150">
    <property type="match status" value="1"/>
</dbReference>
<dbReference type="InterPro" id="IPR010611">
    <property type="entry name" value="3D_dom"/>
</dbReference>
<comment type="caution">
    <text evidence="6">The sequence shown here is derived from an EMBL/GenBank/DDBJ whole genome shotgun (WGS) entry which is preliminary data.</text>
</comment>
<feature type="compositionally biased region" description="Low complexity" evidence="3">
    <location>
        <begin position="257"/>
        <end position="274"/>
    </location>
</feature>
<dbReference type="Pfam" id="PF06725">
    <property type="entry name" value="3D"/>
    <property type="match status" value="1"/>
</dbReference>
<dbReference type="Proteomes" id="UP000481621">
    <property type="component" value="Unassembled WGS sequence"/>
</dbReference>
<proteinExistence type="predicted"/>
<gene>
    <name evidence="6" type="ORF">G4Z05_04755</name>
</gene>
<evidence type="ECO:0000259" key="4">
    <source>
        <dbReference type="Pfam" id="PF06725"/>
    </source>
</evidence>
<feature type="domain" description="3D" evidence="4">
    <location>
        <begin position="316"/>
        <end position="375"/>
    </location>
</feature>
<evidence type="ECO:0000259" key="5">
    <source>
        <dbReference type="Pfam" id="PF24568"/>
    </source>
</evidence>
<dbReference type="SUPFAM" id="SSF50685">
    <property type="entry name" value="Barwin-like endoglucanases"/>
    <property type="match status" value="1"/>
</dbReference>
<dbReference type="InterPro" id="IPR059180">
    <property type="entry name" value="3D_YorM"/>
</dbReference>
<evidence type="ECO:0000256" key="2">
    <source>
        <dbReference type="SAM" id="Coils"/>
    </source>
</evidence>
<protein>
    <submittedName>
        <fullName evidence="6">Cell wall-binding protein</fullName>
    </submittedName>
</protein>
<dbReference type="InterPro" id="IPR057309">
    <property type="entry name" value="PcsB_CC"/>
</dbReference>
<accession>A0A6B3TQ24</accession>
<organism evidence="6 7">
    <name type="scientific">Neobacillus thermocopriae</name>
    <dbReference type="NCBI Taxonomy" id="1215031"/>
    <lineage>
        <taxon>Bacteria</taxon>
        <taxon>Bacillati</taxon>
        <taxon>Bacillota</taxon>
        <taxon>Bacilli</taxon>
        <taxon>Bacillales</taxon>
        <taxon>Bacillaceae</taxon>
        <taxon>Neobacillus</taxon>
    </lineage>
</organism>
<dbReference type="PANTHER" id="PTHR39160:SF6">
    <property type="entry name" value="CELL WALL-BINDING PROTEIN YOCH"/>
    <property type="match status" value="1"/>
</dbReference>
<reference evidence="6" key="1">
    <citation type="submission" date="2020-02" db="EMBL/GenBank/DDBJ databases">
        <title>Bacillus sedimentmangrovi sp. nov., isolated from sediment of the mangrove ecosystem.</title>
        <authorList>
            <person name="Liu G."/>
        </authorList>
    </citation>
    <scope>NUCLEOTIDE SEQUENCE [LARGE SCALE GENOMIC DNA]</scope>
    <source>
        <strain evidence="6">SgZ-7</strain>
    </source>
</reference>
<dbReference type="InterPro" id="IPR036908">
    <property type="entry name" value="RlpA-like_sf"/>
</dbReference>
<name>A0A6B3TQ24_9BACI</name>
<dbReference type="GO" id="GO:0009254">
    <property type="term" value="P:peptidoglycan turnover"/>
    <property type="evidence" value="ECO:0007669"/>
    <property type="project" value="InterPro"/>
</dbReference>
<feature type="domain" description="Peptidoglycan hydrolase PcsB coiled-coil" evidence="5">
    <location>
        <begin position="99"/>
        <end position="172"/>
    </location>
</feature>
<keyword evidence="7" id="KW-1185">Reference proteome</keyword>
<dbReference type="CDD" id="cd14667">
    <property type="entry name" value="3D_containing_proteins"/>
    <property type="match status" value="1"/>
</dbReference>
<evidence type="ECO:0000256" key="3">
    <source>
        <dbReference type="SAM" id="MobiDB-lite"/>
    </source>
</evidence>
<dbReference type="InterPro" id="IPR051933">
    <property type="entry name" value="Resuscitation_pf_RpfB"/>
</dbReference>
<dbReference type="GO" id="GO:0004553">
    <property type="term" value="F:hydrolase activity, hydrolyzing O-glycosyl compounds"/>
    <property type="evidence" value="ECO:0007669"/>
    <property type="project" value="InterPro"/>
</dbReference>
<dbReference type="Pfam" id="PF24568">
    <property type="entry name" value="CC_PcsB"/>
    <property type="match status" value="1"/>
</dbReference>
<dbReference type="PANTHER" id="PTHR39160">
    <property type="entry name" value="CELL WALL-BINDING PROTEIN YOCH"/>
    <property type="match status" value="1"/>
</dbReference>
<evidence type="ECO:0000256" key="1">
    <source>
        <dbReference type="ARBA" id="ARBA00022729"/>
    </source>
</evidence>
<feature type="coiled-coil region" evidence="2">
    <location>
        <begin position="29"/>
        <end position="105"/>
    </location>
</feature>
<dbReference type="GO" id="GO:0019867">
    <property type="term" value="C:outer membrane"/>
    <property type="evidence" value="ECO:0007669"/>
    <property type="project" value="InterPro"/>
</dbReference>
<keyword evidence="1" id="KW-0732">Signal</keyword>
<keyword evidence="2" id="KW-0175">Coiled coil</keyword>